<feature type="domain" description="Glucose-methanol-choline oxidoreductase N-terminal" evidence="5">
    <location>
        <begin position="321"/>
        <end position="335"/>
    </location>
</feature>
<organism evidence="6 7">
    <name type="scientific">Allacma fusca</name>
    <dbReference type="NCBI Taxonomy" id="39272"/>
    <lineage>
        <taxon>Eukaryota</taxon>
        <taxon>Metazoa</taxon>
        <taxon>Ecdysozoa</taxon>
        <taxon>Arthropoda</taxon>
        <taxon>Hexapoda</taxon>
        <taxon>Collembola</taxon>
        <taxon>Symphypleona</taxon>
        <taxon>Sminthuridae</taxon>
        <taxon>Allacma</taxon>
    </lineage>
</organism>
<keyword evidence="4" id="KW-0472">Membrane</keyword>
<keyword evidence="3" id="KW-0274">FAD</keyword>
<proteinExistence type="predicted"/>
<comment type="cofactor">
    <cofactor evidence="1">
        <name>FAD</name>
        <dbReference type="ChEBI" id="CHEBI:57692"/>
    </cofactor>
</comment>
<keyword evidence="2" id="KW-0285">Flavoprotein</keyword>
<evidence type="ECO:0000259" key="5">
    <source>
        <dbReference type="PROSITE" id="PS00624"/>
    </source>
</evidence>
<dbReference type="AlphaFoldDB" id="A0A8J2PB71"/>
<feature type="transmembrane region" description="Helical" evidence="4">
    <location>
        <begin position="647"/>
        <end position="672"/>
    </location>
</feature>
<dbReference type="GO" id="GO:0016614">
    <property type="term" value="F:oxidoreductase activity, acting on CH-OH group of donors"/>
    <property type="evidence" value="ECO:0007669"/>
    <property type="project" value="InterPro"/>
</dbReference>
<dbReference type="InterPro" id="IPR007867">
    <property type="entry name" value="GMC_OxRtase_C"/>
</dbReference>
<dbReference type="Pfam" id="PF05199">
    <property type="entry name" value="GMC_oxred_C"/>
    <property type="match status" value="1"/>
</dbReference>
<gene>
    <name evidence="6" type="ORF">AFUS01_LOCUS21410</name>
</gene>
<dbReference type="EMBL" id="CAJVCH010240158">
    <property type="protein sequence ID" value="CAG7732932.1"/>
    <property type="molecule type" value="Genomic_DNA"/>
</dbReference>
<feature type="transmembrane region" description="Helical" evidence="4">
    <location>
        <begin position="758"/>
        <end position="777"/>
    </location>
</feature>
<dbReference type="Proteomes" id="UP000708208">
    <property type="component" value="Unassembled WGS sequence"/>
</dbReference>
<dbReference type="PROSITE" id="PS00624">
    <property type="entry name" value="GMC_OXRED_2"/>
    <property type="match status" value="1"/>
</dbReference>
<keyword evidence="7" id="KW-1185">Reference proteome</keyword>
<dbReference type="PANTHER" id="PTHR11552">
    <property type="entry name" value="GLUCOSE-METHANOL-CHOLINE GMC OXIDOREDUCTASE"/>
    <property type="match status" value="1"/>
</dbReference>
<evidence type="ECO:0000256" key="2">
    <source>
        <dbReference type="ARBA" id="ARBA00022630"/>
    </source>
</evidence>
<accession>A0A8J2PB71</accession>
<dbReference type="InterPro" id="IPR012132">
    <property type="entry name" value="GMC_OxRdtase"/>
</dbReference>
<comment type="caution">
    <text evidence="6">The sequence shown here is derived from an EMBL/GenBank/DDBJ whole genome shotgun (WGS) entry which is preliminary data.</text>
</comment>
<sequence length="867" mass="98106">MRENPFISEYVLFNLSRAFLVLNASLPLLVNLYESQYREDDRLKAFPRSPKDFNLPVKETFDFIIVGAGTAGCILARRLSANYKVLLLEAGGDPPPLENVPTLGQLIKYTPAIHWIYGSTKQQNAALDSNGIIVATAGKMMGGSGSHNHCHYERGHPLDFDHWANITGDSSWNFKNILKYYLRSENYKGSHTNYGKVGGRTEVVHHKGGLMNVVASNFTFRDDLWFSAGKELGYKVKLDSNGPQQEGFSSAEYNRRKGRRMSTYVAFVEPIENRWMNLTVRRYSVVSEVIFEGKRAIGVQYEHHGVPKIVFVSKEVILSAGSYISPIILIRSGVGPKKQVTSINKPLVADLPVGENLQDHVVVPMPPIVVRDKSVFKYALNNLSFDEFDNFINNGGGFLSALDAFQEAFIASNRATFLDNIPNWPDIQLYFGQGYHKNEDVLTCNVHVNRPYSRGKISVNTTSSSLESNLLPLVDYNYFSDETDYDVAIEGVEVCRRVVEQTAAFRNIGARFDWDSLPVDCGSPRKVGYRDYWKCYIRHRSTSNYHVTSTNSMGKADDPHAVVDSELKVRGISGLRVVDASVMPTVTNANINAPVMMIAEKAAANIARTWAPIFQGVYYISNDPFRHLNINTTLFFGNAQLIHACTIVMTVSATHANVFVIWFIALFGICLVEIHTNVYTRLVTLWELTEKPLSLNMIESHMNIVMPERVVPAIKNLKIVCKLYNDVGGVYVLCTVVRNILTYMEIGHNWVSKSERPIFWQIEISVTLISMFILTYFGHYLRKKVKGNRENLVNAYGYFIQSQETGTASAHLERITKWLLEWKWRFTARNLFDVDYNIFGVVCGSVLTYFIVMYQMMMGPKERISSK</sequence>
<evidence type="ECO:0000313" key="6">
    <source>
        <dbReference type="EMBL" id="CAG7732932.1"/>
    </source>
</evidence>
<dbReference type="InterPro" id="IPR000172">
    <property type="entry name" value="GMC_OxRdtase_N"/>
</dbReference>
<keyword evidence="4" id="KW-1133">Transmembrane helix</keyword>
<name>A0A8J2PB71_9HEXA</name>
<keyword evidence="4" id="KW-0812">Transmembrane</keyword>
<dbReference type="Pfam" id="PF00732">
    <property type="entry name" value="GMC_oxred_N"/>
    <property type="match status" value="1"/>
</dbReference>
<feature type="transmembrane region" description="Helical" evidence="4">
    <location>
        <begin position="836"/>
        <end position="857"/>
    </location>
</feature>
<dbReference type="PANTHER" id="PTHR11552:SF147">
    <property type="entry name" value="CHOLINE DEHYDROGENASE, MITOCHONDRIAL"/>
    <property type="match status" value="1"/>
</dbReference>
<evidence type="ECO:0000256" key="3">
    <source>
        <dbReference type="ARBA" id="ARBA00022827"/>
    </source>
</evidence>
<evidence type="ECO:0000313" key="7">
    <source>
        <dbReference type="Proteomes" id="UP000708208"/>
    </source>
</evidence>
<protein>
    <recommendedName>
        <fullName evidence="5">Glucose-methanol-choline oxidoreductase N-terminal domain-containing protein</fullName>
    </recommendedName>
</protein>
<dbReference type="GO" id="GO:0050660">
    <property type="term" value="F:flavin adenine dinucleotide binding"/>
    <property type="evidence" value="ECO:0007669"/>
    <property type="project" value="InterPro"/>
</dbReference>
<evidence type="ECO:0000256" key="4">
    <source>
        <dbReference type="SAM" id="Phobius"/>
    </source>
</evidence>
<evidence type="ECO:0000256" key="1">
    <source>
        <dbReference type="ARBA" id="ARBA00001974"/>
    </source>
</evidence>
<reference evidence="6" key="1">
    <citation type="submission" date="2021-06" db="EMBL/GenBank/DDBJ databases">
        <authorList>
            <person name="Hodson N. C."/>
            <person name="Mongue J. A."/>
            <person name="Jaron S. K."/>
        </authorList>
    </citation>
    <scope>NUCLEOTIDE SEQUENCE</scope>
</reference>
<dbReference type="OrthoDB" id="269227at2759"/>